<dbReference type="Gene3D" id="3.30.2020.10">
    <property type="entry name" value="NE0471-like N-terminal domain"/>
    <property type="match status" value="1"/>
</dbReference>
<dbReference type="Proteomes" id="UP000253720">
    <property type="component" value="Chromosome"/>
</dbReference>
<dbReference type="EMBL" id="CP029608">
    <property type="protein sequence ID" value="AXI60374.1"/>
    <property type="molecule type" value="Genomic_DNA"/>
</dbReference>
<gene>
    <name evidence="1" type="ORF">DLD99_07800</name>
</gene>
<name>A0A345RM58_9PSED</name>
<evidence type="ECO:0000313" key="1">
    <source>
        <dbReference type="EMBL" id="AXI60374.1"/>
    </source>
</evidence>
<dbReference type="AlphaFoldDB" id="A0A345RM58"/>
<sequence>MLPRKRPRLSSVEPLADFCLALTFVDGQQLRVDLSQDLQRYPGLKPLLDPEVFCAVTLGDEGWTVEWLDPDIQLGADTMYLDALAQISSPHPASAVHTGH</sequence>
<protein>
    <submittedName>
        <fullName evidence="1">DUF2442 domain-containing protein</fullName>
    </submittedName>
</protein>
<dbReference type="InterPro" id="IPR036782">
    <property type="entry name" value="NE0471-like_N"/>
</dbReference>
<evidence type="ECO:0000313" key="2">
    <source>
        <dbReference type="Proteomes" id="UP000253720"/>
    </source>
</evidence>
<dbReference type="InterPro" id="IPR018841">
    <property type="entry name" value="DUF2442"/>
</dbReference>
<proteinExistence type="predicted"/>
<dbReference type="RefSeq" id="WP_114881817.1">
    <property type="nucleotide sequence ID" value="NZ_CP029608.1"/>
</dbReference>
<dbReference type="Pfam" id="PF10387">
    <property type="entry name" value="DUF2442"/>
    <property type="match status" value="1"/>
</dbReference>
<keyword evidence="2" id="KW-1185">Reference proteome</keyword>
<organism evidence="1 2">
    <name type="scientific">Pseudomonas kribbensis</name>
    <dbReference type="NCBI Taxonomy" id="1628086"/>
    <lineage>
        <taxon>Bacteria</taxon>
        <taxon>Pseudomonadati</taxon>
        <taxon>Pseudomonadota</taxon>
        <taxon>Gammaproteobacteria</taxon>
        <taxon>Pseudomonadales</taxon>
        <taxon>Pseudomonadaceae</taxon>
        <taxon>Pseudomonas</taxon>
    </lineage>
</organism>
<reference evidence="1 2" key="1">
    <citation type="submission" date="2018-05" db="EMBL/GenBank/DDBJ databases">
        <title>Complete genome sequence of Pseudomonas kribbensis 46-2(T).</title>
        <authorList>
            <person name="Jeong H."/>
            <person name="Lee S.-G."/>
            <person name="Rha E."/>
            <person name="Kim H."/>
        </authorList>
    </citation>
    <scope>NUCLEOTIDE SEQUENCE [LARGE SCALE GENOMIC DNA]</scope>
    <source>
        <strain evidence="1 2">46-2</strain>
    </source>
</reference>
<dbReference type="SUPFAM" id="SSF143880">
    <property type="entry name" value="NE0471 N-terminal domain-like"/>
    <property type="match status" value="1"/>
</dbReference>
<dbReference type="KEGG" id="pke:DLD99_07800"/>
<accession>A0A345RM58</accession>